<dbReference type="Pfam" id="PF02626">
    <property type="entry name" value="CT_A_B"/>
    <property type="match status" value="1"/>
</dbReference>
<evidence type="ECO:0000313" key="6">
    <source>
        <dbReference type="Proteomes" id="UP001170310"/>
    </source>
</evidence>
<name>A0AAW7YQF7_9STAP</name>
<dbReference type="InterPro" id="IPR029000">
    <property type="entry name" value="Cyclophilin-like_dom_sf"/>
</dbReference>
<evidence type="ECO:0000256" key="2">
    <source>
        <dbReference type="ARBA" id="ARBA00022801"/>
    </source>
</evidence>
<dbReference type="Proteomes" id="UP001170310">
    <property type="component" value="Unassembled WGS sequence"/>
</dbReference>
<dbReference type="Gene3D" id="2.40.100.10">
    <property type="entry name" value="Cyclophilin-like"/>
    <property type="match status" value="1"/>
</dbReference>
<keyword evidence="3" id="KW-0067">ATP-binding</keyword>
<keyword evidence="6" id="KW-1185">Reference proteome</keyword>
<dbReference type="InterPro" id="IPR003778">
    <property type="entry name" value="CT_A_B"/>
</dbReference>
<gene>
    <name evidence="5" type="ORF">Q4528_04265</name>
</gene>
<feature type="domain" description="Carboxyltransferase" evidence="4">
    <location>
        <begin position="24"/>
        <end position="301"/>
    </location>
</feature>
<reference evidence="5" key="1">
    <citation type="submission" date="2023-07" db="EMBL/GenBank/DDBJ databases">
        <title>Genome content predicts the carbon catabolic preferences of heterotrophic bacteria.</title>
        <authorList>
            <person name="Gralka M."/>
        </authorList>
    </citation>
    <scope>NUCLEOTIDE SEQUENCE</scope>
    <source>
        <strain evidence="5">E2R20</strain>
    </source>
</reference>
<dbReference type="InterPro" id="IPR052708">
    <property type="entry name" value="PxpC"/>
</dbReference>
<accession>A0AAW7YQF7</accession>
<dbReference type="GO" id="GO:0016787">
    <property type="term" value="F:hydrolase activity"/>
    <property type="evidence" value="ECO:0007669"/>
    <property type="project" value="UniProtKB-KW"/>
</dbReference>
<dbReference type="GO" id="GO:0005524">
    <property type="term" value="F:ATP binding"/>
    <property type="evidence" value="ECO:0007669"/>
    <property type="project" value="UniProtKB-KW"/>
</dbReference>
<dbReference type="AlphaFoldDB" id="A0AAW7YQF7"/>
<organism evidence="5 6">
    <name type="scientific">Staphylococcus pasteuri_A</name>
    <dbReference type="NCBI Taxonomy" id="3062664"/>
    <lineage>
        <taxon>Bacteria</taxon>
        <taxon>Bacillati</taxon>
        <taxon>Bacillota</taxon>
        <taxon>Bacilli</taxon>
        <taxon>Bacillales</taxon>
        <taxon>Staphylococcaceae</taxon>
        <taxon>Staphylococcus</taxon>
    </lineage>
</organism>
<evidence type="ECO:0000256" key="1">
    <source>
        <dbReference type="ARBA" id="ARBA00022741"/>
    </source>
</evidence>
<evidence type="ECO:0000259" key="4">
    <source>
        <dbReference type="SMART" id="SM00797"/>
    </source>
</evidence>
<dbReference type="SMART" id="SM00797">
    <property type="entry name" value="AHS2"/>
    <property type="match status" value="1"/>
</dbReference>
<keyword evidence="1" id="KW-0547">Nucleotide-binding</keyword>
<dbReference type="EMBL" id="JAUOQO010000003">
    <property type="protein sequence ID" value="MDO6573369.1"/>
    <property type="molecule type" value="Genomic_DNA"/>
</dbReference>
<protein>
    <submittedName>
        <fullName evidence="5">Biotin-dependent carboxyltransferase family protein</fullName>
    </submittedName>
</protein>
<dbReference type="PANTHER" id="PTHR43309">
    <property type="entry name" value="5-OXOPROLINASE SUBUNIT C"/>
    <property type="match status" value="1"/>
</dbReference>
<dbReference type="RefSeq" id="WP_046466755.1">
    <property type="nucleotide sequence ID" value="NZ_JAUOQO010000003.1"/>
</dbReference>
<evidence type="ECO:0000256" key="3">
    <source>
        <dbReference type="ARBA" id="ARBA00022840"/>
    </source>
</evidence>
<sequence>MSIKIIKPGLFTTVQDEGRKGYMNLGFSEAGALDKFSYLIAKHLIGNEGPSLEYTIVGPSIQFLSDNSFTITGGQFNAKLNGNPIQTQVIYEVHQGDILEIGNAIKGARGYITFGQPLDIPKVANSYATHTRSKMGGFKGRALKKDDVIDTVSLPKYKKYVGQAAEINLNYEDNVIHIVEGPQIETFSEEAKAKLVENEFIISDMSDRMGFRLKGESIPPEESADIISEPVALGSIQVPNDGNPIVLLNDKQTVGGYTKIATVTQLGLNKLVQLQPGEAVQFKWISIEDAINESATFNEQFEDELSNIQKQPLYELSMLRQTSKKLANLLKGDI</sequence>
<dbReference type="PANTHER" id="PTHR43309:SF5">
    <property type="entry name" value="5-OXOPROLINASE SUBUNIT C"/>
    <property type="match status" value="1"/>
</dbReference>
<keyword evidence="2" id="KW-0378">Hydrolase</keyword>
<proteinExistence type="predicted"/>
<dbReference type="NCBIfam" id="TIGR00724">
    <property type="entry name" value="urea_amlyse_rel"/>
    <property type="match status" value="1"/>
</dbReference>
<dbReference type="SUPFAM" id="SSF50891">
    <property type="entry name" value="Cyclophilin-like"/>
    <property type="match status" value="1"/>
</dbReference>
<evidence type="ECO:0000313" key="5">
    <source>
        <dbReference type="EMBL" id="MDO6573369.1"/>
    </source>
</evidence>
<comment type="caution">
    <text evidence="5">The sequence shown here is derived from an EMBL/GenBank/DDBJ whole genome shotgun (WGS) entry which is preliminary data.</text>
</comment>